<dbReference type="EMBL" id="JACXVP010000001">
    <property type="protein sequence ID" value="KAG5632227.1"/>
    <property type="molecule type" value="Genomic_DNA"/>
</dbReference>
<dbReference type="OrthoDB" id="2020972at2759"/>
<keyword evidence="7" id="KW-1185">Reference proteome</keyword>
<keyword evidence="2" id="KW-0547">Nucleotide-binding</keyword>
<dbReference type="Proteomes" id="UP000824120">
    <property type="component" value="Chromosome 1"/>
</dbReference>
<evidence type="ECO:0000256" key="4">
    <source>
        <dbReference type="ARBA" id="ARBA00022840"/>
    </source>
</evidence>
<dbReference type="PANTHER" id="PTHR45821">
    <property type="entry name" value="SNF2 DOMAIN-CONTAINING PROTEIN CLASSY 2-RELATED"/>
    <property type="match status" value="1"/>
</dbReference>
<organism evidence="6 7">
    <name type="scientific">Solanum commersonii</name>
    <name type="common">Commerson's wild potato</name>
    <name type="synonym">Commerson's nightshade</name>
    <dbReference type="NCBI Taxonomy" id="4109"/>
    <lineage>
        <taxon>Eukaryota</taxon>
        <taxon>Viridiplantae</taxon>
        <taxon>Streptophyta</taxon>
        <taxon>Embryophyta</taxon>
        <taxon>Tracheophyta</taxon>
        <taxon>Spermatophyta</taxon>
        <taxon>Magnoliopsida</taxon>
        <taxon>eudicotyledons</taxon>
        <taxon>Gunneridae</taxon>
        <taxon>Pentapetalae</taxon>
        <taxon>asterids</taxon>
        <taxon>lamiids</taxon>
        <taxon>Solanales</taxon>
        <taxon>Solanaceae</taxon>
        <taxon>Solanoideae</taxon>
        <taxon>Solaneae</taxon>
        <taxon>Solanum</taxon>
    </lineage>
</organism>
<evidence type="ECO:0000256" key="1">
    <source>
        <dbReference type="ARBA" id="ARBA00004123"/>
    </source>
</evidence>
<dbReference type="GO" id="GO:0004386">
    <property type="term" value="F:helicase activity"/>
    <property type="evidence" value="ECO:0007669"/>
    <property type="project" value="UniProtKB-KW"/>
</dbReference>
<dbReference type="GO" id="GO:0005524">
    <property type="term" value="F:ATP binding"/>
    <property type="evidence" value="ECO:0007669"/>
    <property type="project" value="UniProtKB-KW"/>
</dbReference>
<evidence type="ECO:0000313" key="7">
    <source>
        <dbReference type="Proteomes" id="UP000824120"/>
    </source>
</evidence>
<name>A0A9J6B6J2_SOLCO</name>
<dbReference type="GO" id="GO:0005634">
    <property type="term" value="C:nucleus"/>
    <property type="evidence" value="ECO:0007669"/>
    <property type="project" value="UniProtKB-SubCell"/>
</dbReference>
<evidence type="ECO:0000313" key="6">
    <source>
        <dbReference type="EMBL" id="KAG5632227.1"/>
    </source>
</evidence>
<protein>
    <submittedName>
        <fullName evidence="6">Uncharacterized protein</fullName>
    </submittedName>
</protein>
<comment type="subcellular location">
    <subcellularLocation>
        <location evidence="1">Nucleus</location>
    </subcellularLocation>
</comment>
<comment type="caution">
    <text evidence="6">The sequence shown here is derived from an EMBL/GenBank/DDBJ whole genome shotgun (WGS) entry which is preliminary data.</text>
</comment>
<evidence type="ECO:0000256" key="2">
    <source>
        <dbReference type="ARBA" id="ARBA00022741"/>
    </source>
</evidence>
<reference evidence="6 7" key="1">
    <citation type="submission" date="2020-09" db="EMBL/GenBank/DDBJ databases">
        <title>De no assembly of potato wild relative species, Solanum commersonii.</title>
        <authorList>
            <person name="Cho K."/>
        </authorList>
    </citation>
    <scope>NUCLEOTIDE SEQUENCE [LARGE SCALE GENOMIC DNA]</scope>
    <source>
        <strain evidence="6">LZ3.2</strain>
        <tissue evidence="6">Leaf</tissue>
    </source>
</reference>
<dbReference type="AlphaFoldDB" id="A0A9J6B6J2"/>
<evidence type="ECO:0000256" key="3">
    <source>
        <dbReference type="ARBA" id="ARBA00022806"/>
    </source>
</evidence>
<gene>
    <name evidence="6" type="ORF">H5410_003944</name>
</gene>
<sequence>ESPSLLDIDGFRASDADNVFPIYGEGNVWDLKSSNVKETLHSRGGFHFMWKSITGDITLERLRDPLSTSEGGCIISHPSCIGKNQIHHSISSVISEDVSKVSACGGEIMHLKENPPSFIGFSVNKDPENFAEEIQ</sequence>
<evidence type="ECO:0000256" key="5">
    <source>
        <dbReference type="ARBA" id="ARBA00023242"/>
    </source>
</evidence>
<accession>A0A9J6B6J2</accession>
<feature type="non-terminal residue" evidence="6">
    <location>
        <position position="135"/>
    </location>
</feature>
<keyword evidence="5" id="KW-0539">Nucleus</keyword>
<dbReference type="PANTHER" id="PTHR45821:SF14">
    <property type="entry name" value="HELICASE C-TERMINAL DOMAIN-CONTAINING PROTEIN"/>
    <property type="match status" value="1"/>
</dbReference>
<dbReference type="InterPro" id="IPR044567">
    <property type="entry name" value="CLSY/DRD1"/>
</dbReference>
<keyword evidence="3" id="KW-0347">Helicase</keyword>
<dbReference type="GO" id="GO:0080188">
    <property type="term" value="P:gene silencing by siRNA-directed DNA methylation"/>
    <property type="evidence" value="ECO:0007669"/>
    <property type="project" value="InterPro"/>
</dbReference>
<keyword evidence="3" id="KW-0378">Hydrolase</keyword>
<proteinExistence type="predicted"/>
<keyword evidence="4" id="KW-0067">ATP-binding</keyword>